<evidence type="ECO:0000259" key="1">
    <source>
        <dbReference type="Pfam" id="PF09648"/>
    </source>
</evidence>
<dbReference type="AlphaFoldDB" id="A0A1I7HR95"/>
<dbReference type="OrthoDB" id="2388036at2"/>
<protein>
    <submittedName>
        <fullName evidence="2">Two-component signal transduction system YycFG, regulatory protein YycI</fullName>
    </submittedName>
</protein>
<gene>
    <name evidence="2" type="ORF">SAMN05421543_10543</name>
</gene>
<dbReference type="Pfam" id="PF09648">
    <property type="entry name" value="YycI"/>
    <property type="match status" value="1"/>
</dbReference>
<proteinExistence type="predicted"/>
<dbReference type="Proteomes" id="UP000183508">
    <property type="component" value="Unassembled WGS sequence"/>
</dbReference>
<organism evidence="2 3">
    <name type="scientific">Alicyclobacillus macrosporangiidus</name>
    <dbReference type="NCBI Taxonomy" id="392015"/>
    <lineage>
        <taxon>Bacteria</taxon>
        <taxon>Bacillati</taxon>
        <taxon>Bacillota</taxon>
        <taxon>Bacilli</taxon>
        <taxon>Bacillales</taxon>
        <taxon>Alicyclobacillaceae</taxon>
        <taxon>Alicyclobacillus</taxon>
    </lineage>
</organism>
<sequence length="291" mass="31103">MNWEVAKNWLLAAFLLLDLFLGWQVYESRREMLGYVASASDRLANTKTILSEHGFILDTNVPSEHPNMAFVRAEFGSVPLADLGQAAFPQSNSLQVDKQAGVVRGTQGEIRTLGQGQWQVHYATPVPISDQGLSNLPGVWQAGQYQPDAGHTPASAAGKTGGSANGVRVFVQTAAGFPVFDAQVQVDVAAGRATGFTQTWLTGISPVGDAKPTISAMDALDSLASAVDKSTSGTDNKILSVTLGYVHKVPKSPAGAQEMPAPNYWFPVWRVVTIHHTYYINAFTGEVAAES</sequence>
<evidence type="ECO:0000313" key="2">
    <source>
        <dbReference type="EMBL" id="SFU62956.1"/>
    </source>
</evidence>
<dbReference type="InterPro" id="IPR018604">
    <property type="entry name" value="YycI-like"/>
</dbReference>
<dbReference type="EMBL" id="FPBV01000005">
    <property type="protein sequence ID" value="SFU62956.1"/>
    <property type="molecule type" value="Genomic_DNA"/>
</dbReference>
<dbReference type="Gene3D" id="2.40.128.690">
    <property type="entry name" value="YycH protein, domain 3-like"/>
    <property type="match status" value="1"/>
</dbReference>
<name>A0A1I7HR95_9BACL</name>
<dbReference type="STRING" id="392015.SAMN05421543_10543"/>
<dbReference type="GO" id="GO:0016020">
    <property type="term" value="C:membrane"/>
    <property type="evidence" value="ECO:0007669"/>
    <property type="project" value="InterPro"/>
</dbReference>
<reference evidence="3" key="1">
    <citation type="submission" date="2016-10" db="EMBL/GenBank/DDBJ databases">
        <authorList>
            <person name="Varghese N."/>
        </authorList>
    </citation>
    <scope>NUCLEOTIDE SEQUENCE [LARGE SCALE GENOMIC DNA]</scope>
    <source>
        <strain evidence="3">DSM 17980</strain>
    </source>
</reference>
<accession>A0A1I7HR95</accession>
<dbReference type="RefSeq" id="WP_074950553.1">
    <property type="nucleotide sequence ID" value="NZ_FPBV01000005.1"/>
</dbReference>
<keyword evidence="3" id="KW-1185">Reference proteome</keyword>
<evidence type="ECO:0000313" key="3">
    <source>
        <dbReference type="Proteomes" id="UP000183508"/>
    </source>
</evidence>
<feature type="domain" description="Regulatory protein YycH-like" evidence="1">
    <location>
        <begin position="169"/>
        <end position="283"/>
    </location>
</feature>